<dbReference type="PIRSF" id="PIRSF010606">
    <property type="entry name" value="Spore_coat_CotJB"/>
    <property type="match status" value="1"/>
</dbReference>
<evidence type="ECO:0000313" key="2">
    <source>
        <dbReference type="EMBL" id="SES11115.1"/>
    </source>
</evidence>
<dbReference type="AlphaFoldDB" id="A0A1H9UNS5"/>
<dbReference type="Proteomes" id="UP000198571">
    <property type="component" value="Unassembled WGS sequence"/>
</dbReference>
<proteinExistence type="predicted"/>
<evidence type="ECO:0000259" key="1">
    <source>
        <dbReference type="Pfam" id="PF12652"/>
    </source>
</evidence>
<dbReference type="RefSeq" id="WP_093051882.1">
    <property type="nucleotide sequence ID" value="NZ_FOGT01000008.1"/>
</dbReference>
<protein>
    <submittedName>
        <fullName evidence="2">Spore coat protein JB</fullName>
    </submittedName>
</protein>
<dbReference type="EMBL" id="FOGT01000008">
    <property type="protein sequence ID" value="SES11115.1"/>
    <property type="molecule type" value="Genomic_DNA"/>
</dbReference>
<dbReference type="InterPro" id="IPR024207">
    <property type="entry name" value="CotJB_dom"/>
</dbReference>
<dbReference type="InterPro" id="IPR016571">
    <property type="entry name" value="Spore_coat_assembly_CotJB"/>
</dbReference>
<gene>
    <name evidence="2" type="ORF">SAMN05518684_10873</name>
</gene>
<accession>A0A1H9UNS5</accession>
<feature type="domain" description="Protein CotJB" evidence="1">
    <location>
        <begin position="12"/>
        <end position="87"/>
    </location>
</feature>
<keyword evidence="3" id="KW-1185">Reference proteome</keyword>
<dbReference type="Pfam" id="PF12652">
    <property type="entry name" value="CotJB"/>
    <property type="match status" value="1"/>
</dbReference>
<name>A0A1H9UNS5_9BACI</name>
<sequence>MSQKELPKEFYEMMEELQAIDFVLVELTLYLDTHPDDFEAIEQFNENAHARQILKQKFEQQFGPLQQYGNSYSGYPWNWDDPPWPWQI</sequence>
<reference evidence="3" key="1">
    <citation type="submission" date="2016-10" db="EMBL/GenBank/DDBJ databases">
        <authorList>
            <person name="Varghese N."/>
            <person name="Submissions S."/>
        </authorList>
    </citation>
    <scope>NUCLEOTIDE SEQUENCE [LARGE SCALE GENOMIC DNA]</scope>
    <source>
        <strain evidence="3">S9</strain>
    </source>
</reference>
<dbReference type="STRING" id="1601833.SAMN05518684_10873"/>
<evidence type="ECO:0000313" key="3">
    <source>
        <dbReference type="Proteomes" id="UP000198571"/>
    </source>
</evidence>
<keyword evidence="2" id="KW-0167">Capsid protein</keyword>
<organism evidence="2 3">
    <name type="scientific">Salipaludibacillus aurantiacus</name>
    <dbReference type="NCBI Taxonomy" id="1601833"/>
    <lineage>
        <taxon>Bacteria</taxon>
        <taxon>Bacillati</taxon>
        <taxon>Bacillota</taxon>
        <taxon>Bacilli</taxon>
        <taxon>Bacillales</taxon>
        <taxon>Bacillaceae</taxon>
    </lineage>
</organism>
<dbReference type="OrthoDB" id="9804099at2"/>
<keyword evidence="2" id="KW-0946">Virion</keyword>